<protein>
    <submittedName>
        <fullName evidence="2">Uncharacterized protein</fullName>
    </submittedName>
</protein>
<accession>L0FW31</accession>
<reference evidence="3" key="1">
    <citation type="submission" date="2012-02" db="EMBL/GenBank/DDBJ databases">
        <title>The complete genome of Echinicola vietnamensis DSM 17526.</title>
        <authorList>
            <person name="Lucas S."/>
            <person name="Copeland A."/>
            <person name="Lapidus A."/>
            <person name="Glavina del Rio T."/>
            <person name="Dalin E."/>
            <person name="Tice H."/>
            <person name="Bruce D."/>
            <person name="Goodwin L."/>
            <person name="Pitluck S."/>
            <person name="Peters L."/>
            <person name="Ovchinnikova G."/>
            <person name="Teshima H."/>
            <person name="Kyrpides N."/>
            <person name="Mavromatis K."/>
            <person name="Ivanova N."/>
            <person name="Brettin T."/>
            <person name="Detter J.C."/>
            <person name="Han C."/>
            <person name="Larimer F."/>
            <person name="Land M."/>
            <person name="Hauser L."/>
            <person name="Markowitz V."/>
            <person name="Cheng J.-F."/>
            <person name="Hugenholtz P."/>
            <person name="Woyke T."/>
            <person name="Wu D."/>
            <person name="Brambilla E."/>
            <person name="Klenk H.-P."/>
            <person name="Eisen J.A."/>
        </authorList>
    </citation>
    <scope>NUCLEOTIDE SEQUENCE [LARGE SCALE GENOMIC DNA]</scope>
    <source>
        <strain evidence="3">DSM 17526 / LMG 23754 / KMM 6221</strain>
    </source>
</reference>
<gene>
    <name evidence="2" type="ordered locus">Echvi_0689</name>
</gene>
<evidence type="ECO:0000313" key="2">
    <source>
        <dbReference type="EMBL" id="AGA76966.1"/>
    </source>
</evidence>
<sequence>MEHKKAIGVDALTAKALVSIKAVLCGLMVFGWGQVAQK</sequence>
<dbReference type="Proteomes" id="UP000010796">
    <property type="component" value="Chromosome"/>
</dbReference>
<dbReference type="AlphaFoldDB" id="L0FW31"/>
<keyword evidence="1" id="KW-0812">Transmembrane</keyword>
<dbReference type="KEGG" id="evi:Echvi_0689"/>
<name>L0FW31_ECHVK</name>
<organism evidence="2 3">
    <name type="scientific">Echinicola vietnamensis (strain DSM 17526 / LMG 23754 / KMM 6221)</name>
    <dbReference type="NCBI Taxonomy" id="926556"/>
    <lineage>
        <taxon>Bacteria</taxon>
        <taxon>Pseudomonadati</taxon>
        <taxon>Bacteroidota</taxon>
        <taxon>Cytophagia</taxon>
        <taxon>Cytophagales</taxon>
        <taxon>Cyclobacteriaceae</taxon>
        <taxon>Echinicola</taxon>
    </lineage>
</organism>
<proteinExistence type="predicted"/>
<keyword evidence="3" id="KW-1185">Reference proteome</keyword>
<keyword evidence="1" id="KW-1133">Transmembrane helix</keyword>
<evidence type="ECO:0000256" key="1">
    <source>
        <dbReference type="SAM" id="Phobius"/>
    </source>
</evidence>
<dbReference type="HOGENOM" id="CLU_3327270_0_0_10"/>
<keyword evidence="1" id="KW-0472">Membrane</keyword>
<feature type="transmembrane region" description="Helical" evidence="1">
    <location>
        <begin position="12"/>
        <end position="32"/>
    </location>
</feature>
<evidence type="ECO:0000313" key="3">
    <source>
        <dbReference type="Proteomes" id="UP000010796"/>
    </source>
</evidence>
<dbReference type="EMBL" id="CP003346">
    <property type="protein sequence ID" value="AGA76966.1"/>
    <property type="molecule type" value="Genomic_DNA"/>
</dbReference>